<dbReference type="RefSeq" id="XP_005840641.1">
    <property type="nucleotide sequence ID" value="XM_005840584.1"/>
</dbReference>
<evidence type="ECO:0000256" key="1">
    <source>
        <dbReference type="SAM" id="MobiDB-lite"/>
    </source>
</evidence>
<gene>
    <name evidence="2" type="ORF">GUITHDRAFT_160894</name>
</gene>
<accession>L1JYK5</accession>
<dbReference type="Gene3D" id="6.10.250.3440">
    <property type="match status" value="1"/>
</dbReference>
<dbReference type="HOGENOM" id="CLU_1672617_0_0_1"/>
<dbReference type="EMBL" id="JH992969">
    <property type="protein sequence ID" value="EKX53661.1"/>
    <property type="molecule type" value="Genomic_DNA"/>
</dbReference>
<evidence type="ECO:0000313" key="4">
    <source>
        <dbReference type="Proteomes" id="UP000011087"/>
    </source>
</evidence>
<keyword evidence="4" id="KW-1185">Reference proteome</keyword>
<dbReference type="EnsemblProtists" id="EKX53661">
    <property type="protein sequence ID" value="EKX53661"/>
    <property type="gene ID" value="GUITHDRAFT_160894"/>
</dbReference>
<dbReference type="STRING" id="905079.L1JYK5"/>
<evidence type="ECO:0000313" key="3">
    <source>
        <dbReference type="EnsemblProtists" id="EKX53661"/>
    </source>
</evidence>
<name>L1JYK5_GUITC</name>
<organism evidence="2">
    <name type="scientific">Guillardia theta (strain CCMP2712)</name>
    <name type="common">Cryptophyte</name>
    <dbReference type="NCBI Taxonomy" id="905079"/>
    <lineage>
        <taxon>Eukaryota</taxon>
        <taxon>Cryptophyceae</taxon>
        <taxon>Pyrenomonadales</taxon>
        <taxon>Geminigeraceae</taxon>
        <taxon>Guillardia</taxon>
    </lineage>
</organism>
<evidence type="ECO:0000313" key="2">
    <source>
        <dbReference type="EMBL" id="EKX53661.1"/>
    </source>
</evidence>
<dbReference type="AlphaFoldDB" id="L1JYK5"/>
<feature type="compositionally biased region" description="Basic and acidic residues" evidence="1">
    <location>
        <begin position="24"/>
        <end position="38"/>
    </location>
</feature>
<reference evidence="3" key="3">
    <citation type="submission" date="2016-03" db="UniProtKB">
        <authorList>
            <consortium name="EnsemblProtists"/>
        </authorList>
    </citation>
    <scope>IDENTIFICATION</scope>
</reference>
<reference evidence="4" key="2">
    <citation type="submission" date="2012-11" db="EMBL/GenBank/DDBJ databases">
        <authorList>
            <person name="Kuo A."/>
            <person name="Curtis B.A."/>
            <person name="Tanifuji G."/>
            <person name="Burki F."/>
            <person name="Gruber A."/>
            <person name="Irimia M."/>
            <person name="Maruyama S."/>
            <person name="Arias M.C."/>
            <person name="Ball S.G."/>
            <person name="Gile G.H."/>
            <person name="Hirakawa Y."/>
            <person name="Hopkins J.F."/>
            <person name="Rensing S.A."/>
            <person name="Schmutz J."/>
            <person name="Symeonidi A."/>
            <person name="Elias M."/>
            <person name="Eveleigh R.J."/>
            <person name="Herman E.K."/>
            <person name="Klute M.J."/>
            <person name="Nakayama T."/>
            <person name="Obornik M."/>
            <person name="Reyes-Prieto A."/>
            <person name="Armbrust E.V."/>
            <person name="Aves S.J."/>
            <person name="Beiko R.G."/>
            <person name="Coutinho P."/>
            <person name="Dacks J.B."/>
            <person name="Durnford D.G."/>
            <person name="Fast N.M."/>
            <person name="Green B.R."/>
            <person name="Grisdale C."/>
            <person name="Hempe F."/>
            <person name="Henrissat B."/>
            <person name="Hoppner M.P."/>
            <person name="Ishida K.-I."/>
            <person name="Kim E."/>
            <person name="Koreny L."/>
            <person name="Kroth P.G."/>
            <person name="Liu Y."/>
            <person name="Malik S.-B."/>
            <person name="Maier U.G."/>
            <person name="McRose D."/>
            <person name="Mock T."/>
            <person name="Neilson J.A."/>
            <person name="Onodera N.T."/>
            <person name="Poole A.M."/>
            <person name="Pritham E.J."/>
            <person name="Richards T.A."/>
            <person name="Rocap G."/>
            <person name="Roy S.W."/>
            <person name="Sarai C."/>
            <person name="Schaack S."/>
            <person name="Shirato S."/>
            <person name="Slamovits C.H."/>
            <person name="Spencer D.F."/>
            <person name="Suzuki S."/>
            <person name="Worden A.Z."/>
            <person name="Zauner S."/>
            <person name="Barry K."/>
            <person name="Bell C."/>
            <person name="Bharti A.K."/>
            <person name="Crow J.A."/>
            <person name="Grimwood J."/>
            <person name="Kramer R."/>
            <person name="Lindquist E."/>
            <person name="Lucas S."/>
            <person name="Salamov A."/>
            <person name="McFadden G.I."/>
            <person name="Lane C.E."/>
            <person name="Keeling P.J."/>
            <person name="Gray M.W."/>
            <person name="Grigoriev I.V."/>
            <person name="Archibald J.M."/>
        </authorList>
    </citation>
    <scope>NUCLEOTIDE SEQUENCE</scope>
    <source>
        <strain evidence="4">CCMP2712</strain>
    </source>
</reference>
<protein>
    <submittedName>
        <fullName evidence="2 3">Uncharacterized protein</fullName>
    </submittedName>
</protein>
<dbReference type="Proteomes" id="UP000011087">
    <property type="component" value="Unassembled WGS sequence"/>
</dbReference>
<reference evidence="2 4" key="1">
    <citation type="journal article" date="2012" name="Nature">
        <title>Algal genomes reveal evolutionary mosaicism and the fate of nucleomorphs.</title>
        <authorList>
            <consortium name="DOE Joint Genome Institute"/>
            <person name="Curtis B.A."/>
            <person name="Tanifuji G."/>
            <person name="Burki F."/>
            <person name="Gruber A."/>
            <person name="Irimia M."/>
            <person name="Maruyama S."/>
            <person name="Arias M.C."/>
            <person name="Ball S.G."/>
            <person name="Gile G.H."/>
            <person name="Hirakawa Y."/>
            <person name="Hopkins J.F."/>
            <person name="Kuo A."/>
            <person name="Rensing S.A."/>
            <person name="Schmutz J."/>
            <person name="Symeonidi A."/>
            <person name="Elias M."/>
            <person name="Eveleigh R.J."/>
            <person name="Herman E.K."/>
            <person name="Klute M.J."/>
            <person name="Nakayama T."/>
            <person name="Obornik M."/>
            <person name="Reyes-Prieto A."/>
            <person name="Armbrust E.V."/>
            <person name="Aves S.J."/>
            <person name="Beiko R.G."/>
            <person name="Coutinho P."/>
            <person name="Dacks J.B."/>
            <person name="Durnford D.G."/>
            <person name="Fast N.M."/>
            <person name="Green B.R."/>
            <person name="Grisdale C.J."/>
            <person name="Hempel F."/>
            <person name="Henrissat B."/>
            <person name="Hoppner M.P."/>
            <person name="Ishida K."/>
            <person name="Kim E."/>
            <person name="Koreny L."/>
            <person name="Kroth P.G."/>
            <person name="Liu Y."/>
            <person name="Malik S.B."/>
            <person name="Maier U.G."/>
            <person name="McRose D."/>
            <person name="Mock T."/>
            <person name="Neilson J.A."/>
            <person name="Onodera N.T."/>
            <person name="Poole A.M."/>
            <person name="Pritham E.J."/>
            <person name="Richards T.A."/>
            <person name="Rocap G."/>
            <person name="Roy S.W."/>
            <person name="Sarai C."/>
            <person name="Schaack S."/>
            <person name="Shirato S."/>
            <person name="Slamovits C.H."/>
            <person name="Spencer D.F."/>
            <person name="Suzuki S."/>
            <person name="Worden A.Z."/>
            <person name="Zauner S."/>
            <person name="Barry K."/>
            <person name="Bell C."/>
            <person name="Bharti A.K."/>
            <person name="Crow J.A."/>
            <person name="Grimwood J."/>
            <person name="Kramer R."/>
            <person name="Lindquist E."/>
            <person name="Lucas S."/>
            <person name="Salamov A."/>
            <person name="McFadden G.I."/>
            <person name="Lane C.E."/>
            <person name="Keeling P.J."/>
            <person name="Gray M.W."/>
            <person name="Grigoriev I.V."/>
            <person name="Archibald J.M."/>
        </authorList>
    </citation>
    <scope>NUCLEOTIDE SEQUENCE</scope>
    <source>
        <strain evidence="2 4">CCMP2712</strain>
    </source>
</reference>
<dbReference type="GeneID" id="17310467"/>
<feature type="region of interest" description="Disordered" evidence="1">
    <location>
        <begin position="19"/>
        <end position="58"/>
    </location>
</feature>
<dbReference type="PaxDb" id="55529-EKX53661"/>
<proteinExistence type="predicted"/>
<sequence length="158" mass="18266">MNALRAITRVGTTSRACDMFMRAKAKDKQKGQKTDVKKTSKKPKAPADASKKNQGPNKALDLFAKILNDAEGRPEKYIRSEEQMKKDAEIAKEYTRNLFKEHNARMKHLTWKIKWRDAATQALPEELQEEALTEDLELYPLNRRLFTDFPPAPEHVRL</sequence>
<dbReference type="KEGG" id="gtt:GUITHDRAFT_160894"/>